<evidence type="ECO:0000313" key="9">
    <source>
        <dbReference type="EMBL" id="SCG68390.1"/>
    </source>
</evidence>
<evidence type="ECO:0000256" key="3">
    <source>
        <dbReference type="ARBA" id="ARBA00022741"/>
    </source>
</evidence>
<evidence type="ECO:0000256" key="5">
    <source>
        <dbReference type="ARBA" id="ARBA00022840"/>
    </source>
</evidence>
<dbReference type="Gene3D" id="3.30.565.10">
    <property type="entry name" value="Histidine kinase-like ATPase, C-terminal domain"/>
    <property type="match status" value="2"/>
</dbReference>
<evidence type="ECO:0000256" key="7">
    <source>
        <dbReference type="SAM" id="MobiDB-lite"/>
    </source>
</evidence>
<evidence type="ECO:0000256" key="4">
    <source>
        <dbReference type="ARBA" id="ARBA00022777"/>
    </source>
</evidence>
<dbReference type="GO" id="GO:0016301">
    <property type="term" value="F:kinase activity"/>
    <property type="evidence" value="ECO:0007669"/>
    <property type="project" value="UniProtKB-KW"/>
</dbReference>
<keyword evidence="2" id="KW-0808">Transferase</keyword>
<evidence type="ECO:0000256" key="1">
    <source>
        <dbReference type="ARBA" id="ARBA00022553"/>
    </source>
</evidence>
<feature type="compositionally biased region" description="Polar residues" evidence="7">
    <location>
        <begin position="478"/>
        <end position="490"/>
    </location>
</feature>
<dbReference type="RefSeq" id="WP_091302167.1">
    <property type="nucleotide sequence ID" value="NZ_FMDN01000027.1"/>
</dbReference>
<organism evidence="9 10">
    <name type="scientific">Micromonospora halophytica</name>
    <dbReference type="NCBI Taxonomy" id="47864"/>
    <lineage>
        <taxon>Bacteria</taxon>
        <taxon>Bacillati</taxon>
        <taxon>Actinomycetota</taxon>
        <taxon>Actinomycetes</taxon>
        <taxon>Micromonosporales</taxon>
        <taxon>Micromonosporaceae</taxon>
        <taxon>Micromonospora</taxon>
    </lineage>
</organism>
<dbReference type="GO" id="GO:0000160">
    <property type="term" value="P:phosphorelay signal transduction system"/>
    <property type="evidence" value="ECO:0007669"/>
    <property type="project" value="UniProtKB-KW"/>
</dbReference>
<accession>A0A1C5JCU6</accession>
<dbReference type="STRING" id="47864.GA0070560_12767"/>
<protein>
    <submittedName>
        <fullName evidence="9">Signal transduction histidine kinase</fullName>
    </submittedName>
</protein>
<gene>
    <name evidence="9" type="ORF">GA0070560_12767</name>
</gene>
<dbReference type="Proteomes" id="UP000199408">
    <property type="component" value="Unassembled WGS sequence"/>
</dbReference>
<dbReference type="SMART" id="SM00387">
    <property type="entry name" value="HATPase_c"/>
    <property type="match status" value="1"/>
</dbReference>
<dbReference type="OrthoDB" id="9764154at2"/>
<dbReference type="PANTHER" id="PTHR43065">
    <property type="entry name" value="SENSOR HISTIDINE KINASE"/>
    <property type="match status" value="1"/>
</dbReference>
<keyword evidence="4 9" id="KW-0418">Kinase</keyword>
<dbReference type="Pfam" id="PF02518">
    <property type="entry name" value="HATPase_c"/>
    <property type="match status" value="1"/>
</dbReference>
<evidence type="ECO:0000259" key="8">
    <source>
        <dbReference type="PROSITE" id="PS50109"/>
    </source>
</evidence>
<evidence type="ECO:0000256" key="6">
    <source>
        <dbReference type="ARBA" id="ARBA00023012"/>
    </source>
</evidence>
<keyword evidence="10" id="KW-1185">Reference proteome</keyword>
<evidence type="ECO:0000256" key="2">
    <source>
        <dbReference type="ARBA" id="ARBA00022679"/>
    </source>
</evidence>
<keyword evidence="5" id="KW-0067">ATP-binding</keyword>
<proteinExistence type="predicted"/>
<dbReference type="InterPro" id="IPR036890">
    <property type="entry name" value="HATPase_C_sf"/>
</dbReference>
<name>A0A1C5JCU6_9ACTN</name>
<dbReference type="EMBL" id="FMDN01000027">
    <property type="protein sequence ID" value="SCG68390.1"/>
    <property type="molecule type" value="Genomic_DNA"/>
</dbReference>
<keyword evidence="1" id="KW-0597">Phosphoprotein</keyword>
<evidence type="ECO:0000313" key="10">
    <source>
        <dbReference type="Proteomes" id="UP000199408"/>
    </source>
</evidence>
<reference evidence="10" key="1">
    <citation type="submission" date="2016-06" db="EMBL/GenBank/DDBJ databases">
        <authorList>
            <person name="Varghese N."/>
        </authorList>
    </citation>
    <scope>NUCLEOTIDE SEQUENCE [LARGE SCALE GENOMIC DNA]</scope>
    <source>
        <strain evidence="10">DSM 43171</strain>
    </source>
</reference>
<sequence length="794" mass="87624">MALNETQESFGFSVDTHLFRELGELLVGRDSTALIELVKNAYDADATVVTVRGEDLRGPNGRIVVSDNGVGMTPDVFRGAFLRIAGRYKEKGSKQSPLYGRHYTGAKGVGRLSAHKLARKLVVNSVPRNLAGNDLRGVQATIDWQKLEEEYETFDDARQGLDVRTFPVTPQHSYGTRLQLERLRRRWTGAALSSFVSQISSCTPPIELTQGPPPSLFSSSDLFDDFVVSSRTPEDPGFRIKFEGDLNAGEDLWPQLLEQTGWLVEIRAKPEGVEFNIQPSLGQVSSKHGGRDYQLRREHPDPHAGPFFSARIYARVGQVRGIGARSSSLRKFARTSRGVRVYVEGFRVLPYGDQGDDWLNLDRDYARREREFSIELDDASSRLLMPVEREAYFNQGNDQYVGAVFMTAAGASPLRPVVNREGFVQDAAFEVLRELVRNGVDLLTRVRASHARAEQSARLNTIRRELSPPQAPPAAPSTGHQIQQSSSSTIAEPADSSSDETSDGLSLPISITRREIRTLKVELGANSDVAPRLALIEKAIDYIEEAQRGDEVRATLQILAGVGLQLAAFVHDINGILGLAQAIRTIALAVAGEDDQRRRGELLADLEKATDELVQSLSRQSSYLVEVVGPDARRRRRRIPYPAAIEPSLRLLATTLMERRIEVVQQVDQSARTPPVFPAEITIILTNVLTNAVKAAGEKGRILISATPGEDGGLVLRVENTGVQVDLDQSERWFRPFESTTTEVDTVLGQGMGMGLPIVRRLVAEYNGSARFVAPTSEYKTAIEVRIPGRRTGQ</sequence>
<dbReference type="InterPro" id="IPR003594">
    <property type="entry name" value="HATPase_dom"/>
</dbReference>
<dbReference type="Pfam" id="PF13589">
    <property type="entry name" value="HATPase_c_3"/>
    <property type="match status" value="1"/>
</dbReference>
<feature type="domain" description="Histidine kinase" evidence="8">
    <location>
        <begin position="578"/>
        <end position="791"/>
    </location>
</feature>
<dbReference type="AlphaFoldDB" id="A0A1C5JCU6"/>
<keyword evidence="3" id="KW-0547">Nucleotide-binding</keyword>
<dbReference type="SUPFAM" id="SSF55874">
    <property type="entry name" value="ATPase domain of HSP90 chaperone/DNA topoisomerase II/histidine kinase"/>
    <property type="match status" value="2"/>
</dbReference>
<dbReference type="InterPro" id="IPR005467">
    <property type="entry name" value="His_kinase_dom"/>
</dbReference>
<dbReference type="PANTHER" id="PTHR43065:SF10">
    <property type="entry name" value="PEROXIDE STRESS-ACTIVATED HISTIDINE KINASE MAK3"/>
    <property type="match status" value="1"/>
</dbReference>
<feature type="region of interest" description="Disordered" evidence="7">
    <location>
        <begin position="454"/>
        <end position="505"/>
    </location>
</feature>
<keyword evidence="6" id="KW-0902">Two-component regulatory system</keyword>
<dbReference type="PROSITE" id="PS50109">
    <property type="entry name" value="HIS_KIN"/>
    <property type="match status" value="1"/>
</dbReference>
<dbReference type="GO" id="GO:0005524">
    <property type="term" value="F:ATP binding"/>
    <property type="evidence" value="ECO:0007669"/>
    <property type="project" value="UniProtKB-KW"/>
</dbReference>